<protein>
    <submittedName>
        <fullName evidence="2">Palmitoyl-protein thioesterase</fullName>
    </submittedName>
    <submittedName>
        <fullName evidence="3">Palmitoyl-protein_thioesterase</fullName>
    </submittedName>
</protein>
<keyword evidence="4" id="KW-1185">Reference proteome</keyword>
<reference evidence="3 4" key="2">
    <citation type="submission" date="2024-07" db="EMBL/GenBank/DDBJ databases">
        <authorList>
            <person name="Akdeniz Z."/>
        </authorList>
    </citation>
    <scope>NUCLEOTIDE SEQUENCE [LARGE SCALE GENOMIC DNA]</scope>
</reference>
<dbReference type="InterPro" id="IPR029058">
    <property type="entry name" value="AB_hydrolase_fold"/>
</dbReference>
<evidence type="ECO:0000313" key="3">
    <source>
        <dbReference type="EMBL" id="CAL6084262.1"/>
    </source>
</evidence>
<dbReference type="SUPFAM" id="SSF53474">
    <property type="entry name" value="alpha/beta-Hydrolases"/>
    <property type="match status" value="1"/>
</dbReference>
<dbReference type="Pfam" id="PF02089">
    <property type="entry name" value="Palm_thioest"/>
    <property type="match status" value="1"/>
</dbReference>
<evidence type="ECO:0000313" key="2">
    <source>
        <dbReference type="EMBL" id="CAI9967687.1"/>
    </source>
</evidence>
<proteinExistence type="predicted"/>
<keyword evidence="1" id="KW-0732">Signal</keyword>
<dbReference type="AlphaFoldDB" id="A0AA86R208"/>
<feature type="signal peptide" evidence="1">
    <location>
        <begin position="1"/>
        <end position="18"/>
    </location>
</feature>
<gene>
    <name evidence="2" type="ORF">HINF_LOCUS55332</name>
    <name evidence="3" type="ORF">HINF_LOCUS62116</name>
</gene>
<evidence type="ECO:0000313" key="4">
    <source>
        <dbReference type="Proteomes" id="UP001642409"/>
    </source>
</evidence>
<dbReference type="EMBL" id="CATOUU010001029">
    <property type="protein sequence ID" value="CAI9967687.1"/>
    <property type="molecule type" value="Genomic_DNA"/>
</dbReference>
<dbReference type="Proteomes" id="UP001642409">
    <property type="component" value="Unassembled WGS sequence"/>
</dbReference>
<sequence length="290" mass="32753">MLNSLLLFTLSTQNCMNAQDEDTAIVIIHGFRVNAKYLQELEDVVRRDLPNRHVVNLEILFGTFSSIFESPERYARAAASKILKKTQGYICIDIIAHSQGAFVARQYIQFFASSQSVYPNVRSFVSLAGVLNGLYCKQNCPTQIMNYLDPLINQKSKSQFMVPSGYWRTDVVPLILCKLNGGCEANFSTTSAFYGMKINALYSNSDEILVPTSTAKFGYVNDKGEEIIAEQLDEFKILGLNRIKQQGNYKAYQFDGFQHNSFVKEHVELTWVCVRGMISDLPSECPVLDK</sequence>
<organism evidence="2">
    <name type="scientific">Hexamita inflata</name>
    <dbReference type="NCBI Taxonomy" id="28002"/>
    <lineage>
        <taxon>Eukaryota</taxon>
        <taxon>Metamonada</taxon>
        <taxon>Diplomonadida</taxon>
        <taxon>Hexamitidae</taxon>
        <taxon>Hexamitinae</taxon>
        <taxon>Hexamita</taxon>
    </lineage>
</organism>
<reference evidence="2" key="1">
    <citation type="submission" date="2023-06" db="EMBL/GenBank/DDBJ databases">
        <authorList>
            <person name="Kurt Z."/>
        </authorList>
    </citation>
    <scope>NUCLEOTIDE SEQUENCE</scope>
</reference>
<accession>A0AA86R208</accession>
<dbReference type="Gene3D" id="3.40.50.1820">
    <property type="entry name" value="alpha/beta hydrolase"/>
    <property type="match status" value="1"/>
</dbReference>
<name>A0AA86R208_9EUKA</name>
<feature type="chain" id="PRO_5041690655" evidence="1">
    <location>
        <begin position="19"/>
        <end position="290"/>
    </location>
</feature>
<evidence type="ECO:0000256" key="1">
    <source>
        <dbReference type="SAM" id="SignalP"/>
    </source>
</evidence>
<comment type="caution">
    <text evidence="2">The sequence shown here is derived from an EMBL/GenBank/DDBJ whole genome shotgun (WGS) entry which is preliminary data.</text>
</comment>
<dbReference type="EMBL" id="CAXDID020000378">
    <property type="protein sequence ID" value="CAL6084262.1"/>
    <property type="molecule type" value="Genomic_DNA"/>
</dbReference>